<organism evidence="2 3">
    <name type="scientific">Nicoliella spurrieriana</name>
    <dbReference type="NCBI Taxonomy" id="2925830"/>
    <lineage>
        <taxon>Bacteria</taxon>
        <taxon>Bacillati</taxon>
        <taxon>Bacillota</taxon>
        <taxon>Bacilli</taxon>
        <taxon>Lactobacillales</taxon>
        <taxon>Lactobacillaceae</taxon>
        <taxon>Nicoliella</taxon>
    </lineage>
</organism>
<dbReference type="Proteomes" id="UP000831181">
    <property type="component" value="Chromosome"/>
</dbReference>
<evidence type="ECO:0000313" key="2">
    <source>
        <dbReference type="EMBL" id="UQS87503.1"/>
    </source>
</evidence>
<dbReference type="AlphaFoldDB" id="A0A976RTG0"/>
<dbReference type="GO" id="GO:0016020">
    <property type="term" value="C:membrane"/>
    <property type="evidence" value="ECO:0007669"/>
    <property type="project" value="InterPro"/>
</dbReference>
<reference evidence="2" key="1">
    <citation type="journal article" date="2022" name="Int. J. Syst. Evol. Microbiol.">
        <title>Apilactobacillus apisilvae sp. nov., Nicolia spurrieriana gen. nov. sp. nov., Bombilactobacillus folatiphilus sp. nov. and Bombilactobacillus thymidiniphilus sp. nov., four new lactic acid bacterial isolates from stingless bees Tetragonula carbonaria and Austroplebeia australis.</title>
        <authorList>
            <person name="Oliphant S.A."/>
            <person name="Watson-Haigh N.S."/>
            <person name="Sumby K.M."/>
            <person name="Gardner J."/>
            <person name="Groom S."/>
            <person name="Jiranek V."/>
        </authorList>
    </citation>
    <scope>NUCLEOTIDE SEQUENCE</scope>
    <source>
        <strain evidence="2">SGEP1_A5</strain>
    </source>
</reference>
<sequence>MIIIVIYCLLIWLPNAAYSKFGQFIARFVAPFLRLFSFARIGMVDISPVIALIVLQVLQSILMRIEILVLNLL</sequence>
<accession>A0A976RTG0</accession>
<feature type="transmembrane region" description="Helical" evidence="1">
    <location>
        <begin position="35"/>
        <end position="58"/>
    </location>
</feature>
<dbReference type="Pfam" id="PF02325">
    <property type="entry name" value="CCB3_YggT"/>
    <property type="match status" value="1"/>
</dbReference>
<keyword evidence="3" id="KW-1185">Reference proteome</keyword>
<evidence type="ECO:0000256" key="1">
    <source>
        <dbReference type="SAM" id="Phobius"/>
    </source>
</evidence>
<gene>
    <name evidence="2" type="ORF">MOO44_05970</name>
</gene>
<dbReference type="EMBL" id="CP093361">
    <property type="protein sequence ID" value="UQS87503.1"/>
    <property type="molecule type" value="Genomic_DNA"/>
</dbReference>
<dbReference type="InterPro" id="IPR003425">
    <property type="entry name" value="CCB3/YggT"/>
</dbReference>
<keyword evidence="1" id="KW-0812">Transmembrane</keyword>
<protein>
    <submittedName>
        <fullName evidence="2">YggT family protein</fullName>
    </submittedName>
</protein>
<name>A0A976RTG0_9LACO</name>
<keyword evidence="1" id="KW-0472">Membrane</keyword>
<evidence type="ECO:0000313" key="3">
    <source>
        <dbReference type="Proteomes" id="UP000831181"/>
    </source>
</evidence>
<dbReference type="KEGG" id="lbe:MOO44_05970"/>
<keyword evidence="1" id="KW-1133">Transmembrane helix</keyword>
<proteinExistence type="predicted"/>